<feature type="transmembrane region" description="Helical" evidence="1">
    <location>
        <begin position="66"/>
        <end position="88"/>
    </location>
</feature>
<keyword evidence="3" id="KW-1185">Reference proteome</keyword>
<name>A0A1Y1ZTG1_9PLEO</name>
<dbReference type="AlphaFoldDB" id="A0A1Y1ZTG1"/>
<evidence type="ECO:0000313" key="2">
    <source>
        <dbReference type="EMBL" id="ORY13524.1"/>
    </source>
</evidence>
<proteinExistence type="predicted"/>
<protein>
    <submittedName>
        <fullName evidence="2">Uncharacterized protein</fullName>
    </submittedName>
</protein>
<gene>
    <name evidence="2" type="ORF">BCR34DRAFT_265311</name>
</gene>
<sequence>MLDRLRMAETFARCPNETGPLNLATTTAMVGAEVWRRPVGCVTKAQRFIAQSSGPIARYCHFQRGLFSFTVTQIHFFVVLCLCMSHLVQRQKSVFPLEHASYGSRVIFDARAHFPPDSLNAMRCRLYRIRLASGWRSDRPPNDDGGGVWGFGFILFQGYAVNPILLEGRWHSSLDVMSSRSQPIVACTTADRGSKQYFAQESLGGASLNVNLDGNSSCTIYAFISQACGDAT</sequence>
<keyword evidence="1" id="KW-0812">Transmembrane</keyword>
<evidence type="ECO:0000313" key="3">
    <source>
        <dbReference type="Proteomes" id="UP000193144"/>
    </source>
</evidence>
<evidence type="ECO:0000256" key="1">
    <source>
        <dbReference type="SAM" id="Phobius"/>
    </source>
</evidence>
<dbReference type="Proteomes" id="UP000193144">
    <property type="component" value="Unassembled WGS sequence"/>
</dbReference>
<keyword evidence="1" id="KW-0472">Membrane</keyword>
<keyword evidence="1" id="KW-1133">Transmembrane helix</keyword>
<accession>A0A1Y1ZTG1</accession>
<dbReference type="EMBL" id="MCFA01000041">
    <property type="protein sequence ID" value="ORY13524.1"/>
    <property type="molecule type" value="Genomic_DNA"/>
</dbReference>
<reference evidence="2 3" key="1">
    <citation type="submission" date="2016-07" db="EMBL/GenBank/DDBJ databases">
        <title>Pervasive Adenine N6-methylation of Active Genes in Fungi.</title>
        <authorList>
            <consortium name="DOE Joint Genome Institute"/>
            <person name="Mondo S.J."/>
            <person name="Dannebaum R.O."/>
            <person name="Kuo R.C."/>
            <person name="Labutti K."/>
            <person name="Haridas S."/>
            <person name="Kuo A."/>
            <person name="Salamov A."/>
            <person name="Ahrendt S.R."/>
            <person name="Lipzen A."/>
            <person name="Sullivan W."/>
            <person name="Andreopoulos W.B."/>
            <person name="Clum A."/>
            <person name="Lindquist E."/>
            <person name="Daum C."/>
            <person name="Ramamoorthy G.K."/>
            <person name="Gryganskyi A."/>
            <person name="Culley D."/>
            <person name="Magnuson J.K."/>
            <person name="James T.Y."/>
            <person name="O'Malley M.A."/>
            <person name="Stajich J.E."/>
            <person name="Spatafora J.W."/>
            <person name="Visel A."/>
            <person name="Grigoriev I.V."/>
        </authorList>
    </citation>
    <scope>NUCLEOTIDE SEQUENCE [LARGE SCALE GENOMIC DNA]</scope>
    <source>
        <strain evidence="2 3">CBS 115471</strain>
    </source>
</reference>
<comment type="caution">
    <text evidence="2">The sequence shown here is derived from an EMBL/GenBank/DDBJ whole genome shotgun (WGS) entry which is preliminary data.</text>
</comment>
<organism evidence="2 3">
    <name type="scientific">Clohesyomyces aquaticus</name>
    <dbReference type="NCBI Taxonomy" id="1231657"/>
    <lineage>
        <taxon>Eukaryota</taxon>
        <taxon>Fungi</taxon>
        <taxon>Dikarya</taxon>
        <taxon>Ascomycota</taxon>
        <taxon>Pezizomycotina</taxon>
        <taxon>Dothideomycetes</taxon>
        <taxon>Pleosporomycetidae</taxon>
        <taxon>Pleosporales</taxon>
        <taxon>Lindgomycetaceae</taxon>
        <taxon>Clohesyomyces</taxon>
    </lineage>
</organism>